<accession>A0A7R9DFP5</accession>
<feature type="region of interest" description="Disordered" evidence="1">
    <location>
        <begin position="152"/>
        <end position="212"/>
    </location>
</feature>
<dbReference type="AlphaFoldDB" id="A0A7R9DFP5"/>
<reference evidence="2" key="1">
    <citation type="submission" date="2020-11" db="EMBL/GenBank/DDBJ databases">
        <authorList>
            <person name="Tran Van P."/>
        </authorList>
    </citation>
    <scope>NUCLEOTIDE SEQUENCE</scope>
</reference>
<evidence type="ECO:0000256" key="1">
    <source>
        <dbReference type="SAM" id="MobiDB-lite"/>
    </source>
</evidence>
<proteinExistence type="predicted"/>
<organism evidence="2">
    <name type="scientific">Timema poppense</name>
    <name type="common">Walking stick</name>
    <dbReference type="NCBI Taxonomy" id="170557"/>
    <lineage>
        <taxon>Eukaryota</taxon>
        <taxon>Metazoa</taxon>
        <taxon>Ecdysozoa</taxon>
        <taxon>Arthropoda</taxon>
        <taxon>Hexapoda</taxon>
        <taxon>Insecta</taxon>
        <taxon>Pterygota</taxon>
        <taxon>Neoptera</taxon>
        <taxon>Polyneoptera</taxon>
        <taxon>Phasmatodea</taxon>
        <taxon>Timematodea</taxon>
        <taxon>Timematoidea</taxon>
        <taxon>Timematidae</taxon>
        <taxon>Timema</taxon>
    </lineage>
</organism>
<name>A0A7R9DFP5_TIMPO</name>
<evidence type="ECO:0000313" key="2">
    <source>
        <dbReference type="EMBL" id="CAD7412648.1"/>
    </source>
</evidence>
<gene>
    <name evidence="2" type="ORF">TPSB3V08_LOCUS8547</name>
</gene>
<sequence>MDQHKSTSDLGSGQFYLQAGGEAHESLDCVQQFEICWSQTERGSAIEGGCDVVSSSTTWFSIPGMVHDKGYRVEMMIIYFGGQTSEKYVLNVPIPNMPCHFHSRGGAGKIILICPGTNYSCDMNIQVSVEFRGIRTLVVNFLGAVGRETSPIHSYHEPPCPRGGAGVGGDSGAKCPVELTTTDDKEDSPNGESGQLRNPIELKGDEPNVASL</sequence>
<dbReference type="EMBL" id="OD006196">
    <property type="protein sequence ID" value="CAD7412648.1"/>
    <property type="molecule type" value="Genomic_DNA"/>
</dbReference>
<protein>
    <submittedName>
        <fullName evidence="2">Uncharacterized protein</fullName>
    </submittedName>
</protein>